<dbReference type="KEGG" id="ctm:Cabther_A0615"/>
<reference evidence="2 3" key="1">
    <citation type="journal article" date="2012" name="Environ. Microbiol.">
        <title>Complete genome of Candidatus Chloracidobacterium thermophilum, a chlorophyll-based photoheterotroph belonging to the phylum Acidobacteria.</title>
        <authorList>
            <person name="Garcia Costas A.M."/>
            <person name="Liu Z."/>
            <person name="Tomsho L.P."/>
            <person name="Schuster S.C."/>
            <person name="Ward D.M."/>
            <person name="Bryant D.A."/>
        </authorList>
    </citation>
    <scope>NUCLEOTIDE SEQUENCE [LARGE SCALE GENOMIC DNA]</scope>
    <source>
        <strain evidence="2 3">B</strain>
    </source>
</reference>
<dbReference type="Gene3D" id="3.40.50.2000">
    <property type="entry name" value="Glycogen Phosphorylase B"/>
    <property type="match status" value="2"/>
</dbReference>
<accession>G2LFH1</accession>
<gene>
    <name evidence="2" type="ordered locus">Cabther_A0615</name>
</gene>
<dbReference type="PANTHER" id="PTHR12526">
    <property type="entry name" value="GLYCOSYLTRANSFERASE"/>
    <property type="match status" value="1"/>
</dbReference>
<dbReference type="RefSeq" id="WP_014099110.1">
    <property type="nucleotide sequence ID" value="NC_016024.1"/>
</dbReference>
<dbReference type="OrthoDB" id="9802525at2"/>
<keyword evidence="3" id="KW-1185">Reference proteome</keyword>
<dbReference type="EMBL" id="CP002514">
    <property type="protein sequence ID" value="AEP11372.1"/>
    <property type="molecule type" value="Genomic_DNA"/>
</dbReference>
<dbReference type="AlphaFoldDB" id="G2LFH1"/>
<sequence length="378" mass="41388">MWWPRRIRRQSFPLSLKHLRVLYLLDSLNRGGVETLVLSTCRRAADVGISACLAGFGDGTAAADFHALPHAFFRKRRAPFDPFLAGWLRELIRVEGITLIHANQAVEALHAWWARRGLPVKLVLTLHNLEYDTRNLQALNFLLPRLDAVSVVSHAAQRWHLAQGRLRLTQARHVAVVPNGVPDPGAGRRQPTVFQPDGPTLGMIANFTPVKDHATLCRALPEVFARHPTARCLLVGAGQDARREAAARALCARAGILDRVDFCGSRPAAEALPQLDVFILSSCSDTFGLALVEAMLAGLPCVASDIPALREVTADGTAAALFRAGDAADCARVLNHVLDDADYRRTLAARGQAHACRHYSFEAYLARLRDFYDAVLAA</sequence>
<dbReference type="HOGENOM" id="CLU_009583_0_3_0"/>
<keyword evidence="2" id="KW-0328">Glycosyltransferase</keyword>
<dbReference type="GO" id="GO:0016757">
    <property type="term" value="F:glycosyltransferase activity"/>
    <property type="evidence" value="ECO:0007669"/>
    <property type="project" value="UniProtKB-KW"/>
</dbReference>
<dbReference type="Proteomes" id="UP000006791">
    <property type="component" value="Chromosome 1"/>
</dbReference>
<protein>
    <submittedName>
        <fullName evidence="2">Glycosyltransferase</fullName>
        <ecNumber evidence="2">2.4.1.57</ecNumber>
    </submittedName>
</protein>
<dbReference type="PANTHER" id="PTHR12526:SF636">
    <property type="entry name" value="BLL3647 PROTEIN"/>
    <property type="match status" value="1"/>
</dbReference>
<name>G2LFH1_CHLTF</name>
<dbReference type="InterPro" id="IPR028098">
    <property type="entry name" value="Glyco_trans_4-like_N"/>
</dbReference>
<evidence type="ECO:0000259" key="1">
    <source>
        <dbReference type="Pfam" id="PF13439"/>
    </source>
</evidence>
<organism evidence="2 3">
    <name type="scientific">Chloracidobacterium thermophilum (strain B)</name>
    <dbReference type="NCBI Taxonomy" id="981222"/>
    <lineage>
        <taxon>Bacteria</taxon>
        <taxon>Pseudomonadati</taxon>
        <taxon>Acidobacteriota</taxon>
        <taxon>Terriglobia</taxon>
        <taxon>Terriglobales</taxon>
        <taxon>Acidobacteriaceae</taxon>
        <taxon>Chloracidobacterium</taxon>
    </lineage>
</organism>
<evidence type="ECO:0000313" key="2">
    <source>
        <dbReference type="EMBL" id="AEP11372.1"/>
    </source>
</evidence>
<keyword evidence="2" id="KW-0808">Transferase</keyword>
<evidence type="ECO:0000313" key="3">
    <source>
        <dbReference type="Proteomes" id="UP000006791"/>
    </source>
</evidence>
<dbReference type="EC" id="2.4.1.57" evidence="2"/>
<dbReference type="CDD" id="cd03801">
    <property type="entry name" value="GT4_PimA-like"/>
    <property type="match status" value="1"/>
</dbReference>
<feature type="domain" description="Glycosyltransferase subfamily 4-like N-terminal" evidence="1">
    <location>
        <begin position="31"/>
        <end position="181"/>
    </location>
</feature>
<dbReference type="SUPFAM" id="SSF53756">
    <property type="entry name" value="UDP-Glycosyltransferase/glycogen phosphorylase"/>
    <property type="match status" value="1"/>
</dbReference>
<proteinExistence type="predicted"/>
<dbReference type="STRING" id="981222.Cabther_A0615"/>
<dbReference type="Pfam" id="PF13439">
    <property type="entry name" value="Glyco_transf_4"/>
    <property type="match status" value="1"/>
</dbReference>
<dbReference type="Pfam" id="PF13692">
    <property type="entry name" value="Glyco_trans_1_4"/>
    <property type="match status" value="1"/>
</dbReference>